<dbReference type="Proteomes" id="UP001381693">
    <property type="component" value="Unassembled WGS sequence"/>
</dbReference>
<feature type="transmembrane region" description="Helical" evidence="1">
    <location>
        <begin position="84"/>
        <end position="104"/>
    </location>
</feature>
<keyword evidence="1" id="KW-1133">Transmembrane helix</keyword>
<proteinExistence type="predicted"/>
<keyword evidence="1" id="KW-0472">Membrane</keyword>
<protein>
    <submittedName>
        <fullName evidence="2">Uncharacterized protein</fullName>
    </submittedName>
</protein>
<dbReference type="EMBL" id="JAXCGZ010006997">
    <property type="protein sequence ID" value="KAK7079444.1"/>
    <property type="molecule type" value="Genomic_DNA"/>
</dbReference>
<feature type="transmembrane region" description="Helical" evidence="1">
    <location>
        <begin position="184"/>
        <end position="206"/>
    </location>
</feature>
<comment type="caution">
    <text evidence="2">The sequence shown here is derived from an EMBL/GenBank/DDBJ whole genome shotgun (WGS) entry which is preliminary data.</text>
</comment>
<dbReference type="AlphaFoldDB" id="A0AAN8XJJ3"/>
<keyword evidence="3" id="KW-1185">Reference proteome</keyword>
<evidence type="ECO:0000256" key="1">
    <source>
        <dbReference type="SAM" id="Phobius"/>
    </source>
</evidence>
<gene>
    <name evidence="2" type="ORF">SK128_018874</name>
</gene>
<organism evidence="2 3">
    <name type="scientific">Halocaridina rubra</name>
    <name type="common">Hawaiian red shrimp</name>
    <dbReference type="NCBI Taxonomy" id="373956"/>
    <lineage>
        <taxon>Eukaryota</taxon>
        <taxon>Metazoa</taxon>
        <taxon>Ecdysozoa</taxon>
        <taxon>Arthropoda</taxon>
        <taxon>Crustacea</taxon>
        <taxon>Multicrustacea</taxon>
        <taxon>Malacostraca</taxon>
        <taxon>Eumalacostraca</taxon>
        <taxon>Eucarida</taxon>
        <taxon>Decapoda</taxon>
        <taxon>Pleocyemata</taxon>
        <taxon>Caridea</taxon>
        <taxon>Atyoidea</taxon>
        <taxon>Atyidae</taxon>
        <taxon>Halocaridina</taxon>
    </lineage>
</organism>
<evidence type="ECO:0000313" key="3">
    <source>
        <dbReference type="Proteomes" id="UP001381693"/>
    </source>
</evidence>
<keyword evidence="1" id="KW-0812">Transmembrane</keyword>
<sequence length="297" mass="33926">MFLGKRRKTPKINRTHFQAVKPILIGLQIMGMFCYTLREDHGSIRRKLNKFLLIWSACLQTLFLSVIIYVTYTADFDGSSIGSLVYFIAFRLHHFTNVLFVVLFSCKSSMLSKIFVKIAELDKYITGIEEKVKPKIAKCSFSYGRLYANPFLILMLLISLGTFMTLMSHWKASYSGTLKINETLLPIVGIQSISLIFILLLHQLFFKLLAINLERSLFCVAPTWSFEKYLGMSDNAVSLQPIKTLADSQDIKTAWERDQAERKLITFQPVNAEMNELQVLADVARKVGYYCSPVPST</sequence>
<reference evidence="2 3" key="1">
    <citation type="submission" date="2023-11" db="EMBL/GenBank/DDBJ databases">
        <title>Halocaridina rubra genome assembly.</title>
        <authorList>
            <person name="Smith C."/>
        </authorList>
    </citation>
    <scope>NUCLEOTIDE SEQUENCE [LARGE SCALE GENOMIC DNA]</scope>
    <source>
        <strain evidence="2">EP-1</strain>
        <tissue evidence="2">Whole</tissue>
    </source>
</reference>
<evidence type="ECO:0000313" key="2">
    <source>
        <dbReference type="EMBL" id="KAK7079444.1"/>
    </source>
</evidence>
<name>A0AAN8XJJ3_HALRR</name>
<feature type="transmembrane region" description="Helical" evidence="1">
    <location>
        <begin position="50"/>
        <end position="72"/>
    </location>
</feature>
<accession>A0AAN8XJJ3</accession>
<feature type="non-terminal residue" evidence="2">
    <location>
        <position position="297"/>
    </location>
</feature>
<feature type="transmembrane region" description="Helical" evidence="1">
    <location>
        <begin position="146"/>
        <end position="164"/>
    </location>
</feature>